<dbReference type="SUPFAM" id="SSF88713">
    <property type="entry name" value="Glycoside hydrolase/deacetylase"/>
    <property type="match status" value="2"/>
</dbReference>
<dbReference type="FunFam" id="3.20.110.10:FF:000001">
    <property type="entry name" value="Alpha-mannosidase"/>
    <property type="match status" value="2"/>
</dbReference>
<evidence type="ECO:0000259" key="12">
    <source>
        <dbReference type="SMART" id="SM00872"/>
    </source>
</evidence>
<reference evidence="14" key="1">
    <citation type="submission" date="2013-03" db="EMBL/GenBank/DDBJ databases">
        <title>The Genome Sequence of Anopheles minimus MINIMUS1.</title>
        <authorList>
            <consortium name="The Broad Institute Genomics Platform"/>
            <person name="Neafsey D.E."/>
            <person name="Walton C."/>
            <person name="Walker B."/>
            <person name="Young S.K."/>
            <person name="Zeng Q."/>
            <person name="Gargeya S."/>
            <person name="Fitzgerald M."/>
            <person name="Haas B."/>
            <person name="Abouelleil A."/>
            <person name="Allen A.W."/>
            <person name="Alvarado L."/>
            <person name="Arachchi H.M."/>
            <person name="Berlin A.M."/>
            <person name="Chapman S.B."/>
            <person name="Gainer-Dewar J."/>
            <person name="Goldberg J."/>
            <person name="Griggs A."/>
            <person name="Gujja S."/>
            <person name="Hansen M."/>
            <person name="Howarth C."/>
            <person name="Imamovic A."/>
            <person name="Ireland A."/>
            <person name="Larimer J."/>
            <person name="McCowan C."/>
            <person name="Murphy C."/>
            <person name="Pearson M."/>
            <person name="Poon T.W."/>
            <person name="Priest M."/>
            <person name="Roberts A."/>
            <person name="Saif S."/>
            <person name="Shea T."/>
            <person name="Sisk P."/>
            <person name="Sykes S."/>
            <person name="Wortman J."/>
            <person name="Nusbaum C."/>
            <person name="Birren B."/>
        </authorList>
    </citation>
    <scope>NUCLEOTIDE SEQUENCE [LARGE SCALE GENOMIC DNA]</scope>
    <source>
        <strain evidence="14">MINIMUS1</strain>
    </source>
</reference>
<dbReference type="VEuPathDB" id="VectorBase:AMIN009156"/>
<keyword evidence="11" id="KW-0326">Glycosidase</keyword>
<dbReference type="GO" id="GO:0030246">
    <property type="term" value="F:carbohydrate binding"/>
    <property type="evidence" value="ECO:0007669"/>
    <property type="project" value="InterPro"/>
</dbReference>
<dbReference type="EC" id="3.2.1.24" evidence="4"/>
<evidence type="ECO:0000256" key="5">
    <source>
        <dbReference type="ARBA" id="ARBA00022723"/>
    </source>
</evidence>
<dbReference type="SUPFAM" id="SSF88688">
    <property type="entry name" value="Families 57/38 glycoside transferase middle domain"/>
    <property type="match status" value="2"/>
</dbReference>
<dbReference type="CDD" id="cd10810">
    <property type="entry name" value="GH38N_AMII_LAM_like"/>
    <property type="match status" value="2"/>
</dbReference>
<evidence type="ECO:0000313" key="13">
    <source>
        <dbReference type="EnsemblMetazoa" id="AMIN009156-PA"/>
    </source>
</evidence>
<dbReference type="Pfam" id="PF09261">
    <property type="entry name" value="Alpha-mann_mid"/>
    <property type="match status" value="2"/>
</dbReference>
<dbReference type="FunFam" id="1.20.1270.50:FF:000003">
    <property type="entry name" value="Alpha-mannosidase"/>
    <property type="match status" value="2"/>
</dbReference>
<sequence length="2082" mass="238275">MEPWKEDTVLIRFEHLFAKDEDPQYSMPVQIDFQHLFADVNVPRESVTLTMANQSSVLALLIVWCIVFAVHANPTWHKSDQRKHHGCGYEGCPAPKEGMINVHLVPHSHDDVGWLKTVDQYYYGSRNNIQKAGVQYILDSVVHELLKDPNRRFIYVESAFFQKWYMEQTPKLQQQVQMLVEEGRLEFVGGAWSMNDEAAVHYHSVVDQFTWGLRFLNDTFGECGRPRIGWQIDPFGHSREQASLFAQMGYDGLFFARLDYQDKNNRMQKKTPEMIWYTSSNLEENELFTSVLYNHYSAPPGYCFDVLCNDDPMIDDQQSTDYNIKTKIDTFITWLEKMAESYRTNNLILTMGDDFNYQNAVMNFKNMDKLIKYTNARQSEGSKINAFYSTPTCYVKAVHAANVELPTKSDDFFPYESDYHSFWTGYFTSRPTQKRYEREGNHFLQVCKQLSAIAPTKETFYEAHLTALRDVMGVMQHHDAITGTEKQHVADDYARMLYEGFEACSVNTRSALNQLTGERENFKFDWGYCKQANVSACAMTENSDNVLVLLYNPLGHSSNDFVRLPVKEGSYMVRNDRGQTVPSTLIPIASSVIDLPFRESEATHELVFQGEQVAPVGFKSYYVSKDTAKASPTTAEIRQEDNVSIGNEHLMVHFDENGFMSSISVHGETHSLKQNFLYYDGALGNNEEFRNRSSGAYIFRPNGTEKAVTDVVEIQVVKSELVQEVHQIFNEFISQVIRVYAGQEHVELEWLVGPIPIDDGTGKEIISRFETDIKSDGAFWTDSNGREMLRRVRNYRETWELDLVEPVSGNYYPITAKIAIEDDQSRLAVLNDRAQGGSSLVDGQLELMVHRRLLRDDAFGVGEALNETQYGTGLVARGKHWLLFGSSQKDVSPTLQAKERFLQNKVLLPSWPFVSAVDNLLTYDDYLSNFRNIYSAIAQQLPPNVNLLTLEPWKDGTVLVRFEHLFEKNEDPVYSQVVRINVRNVLVNIMLTGRLRFVSIVLVVLGVTINLQHVAAGPWREGVRRSGNAFAKRMSESDEYLEFGRKLKQSCGYESCPKPKKNMLNVHLVPHTHDDVGWLKTVDQYYYGSKTTIQKAGVQYILDSVIQSLLSDPERKFIYVESAFFFKWFNEQTVELQQQVRMLVDEGRLEFIGGAWSMNDEAAAHYHSVVDQFTWGLRKLNDTFGECGRPRIGWQIDPFGHSREQASLFAQMGYDGLFFGRLDYQDKRERMTHKRAEMIWKTSANLDDADLFTGVLYNMYQAPPGFCFDILCSDEPFMDGPYSAENNVKAKVDKFLYYVNLQAESYRTNNIVLTMGGDFTYMDANVYFKNMDKLIKYTNARQTNGSNVNVFYSTPSCYLKALHDMGITWPTKSDDFFPYASDPHSFWTGYFTSRPTSKRFERVGNHFLQVCKQLTALAPTREAHMEPHLNILREAMGVMQHHDAITGTEKQHVANDYARMLNVAVKACSANTKAVLNQIVDPKYKRSLRAAGLPVEHTTPYPEYTFAFQSCNLLNVSKCELTESKDSFTVTLYNPLAHAGHEYVRVPVTGGRYIVRDYRNVEVSSQLVPIPESVLNLSYRFSNATSELVFLANELPPLGFKSYFVTRAIDSLDDFLHEVPAVVSSTPASADQPKGPPTTHWQSEEVTIGNKYLNVSFDSNGFMSSITIDGVTNRLRQTFVYYEGALGNNEEFRNRSSGAYIFRPNGTEKTVTDNVQLKVVKGPTVQEVHQVFNEWISQVVRIYADESHVELEWMVGPIPVDDGAGKEIVSRFYTAAQSSGVFWTDANGREMIKRVRNHRDTWVLDLMEKISGNYYPVTTKIALEDENLRLAVLNDRAQGGSSLEDGSLELMVHRRLLHDDAFGVEEALNEQAFGKGLVARGKHWVVFGAKKPVSPTPEARERFLQNRVLLPNWIFFSDVSEFKYEDWQKQYTNIYSALSLSLPLNVHLLTFEPWKDNSILVRFEHLLEKGEDPLYSKPVRFNVQDVFRQFSIEEIREMTLGANQLKEDSKRLKFKPDPDYIVYSSVKRDVSADHPSPSTPNVQSDQSPLVENLVRNAGDDGYEILLKPMQIRTFVFQLEYKP</sequence>
<evidence type="ECO:0000256" key="7">
    <source>
        <dbReference type="ARBA" id="ARBA00022801"/>
    </source>
</evidence>
<dbReference type="InterPro" id="IPR000602">
    <property type="entry name" value="Glyco_hydro_38_N"/>
</dbReference>
<keyword evidence="6" id="KW-0732">Signal</keyword>
<dbReference type="SUPFAM" id="SSF74650">
    <property type="entry name" value="Galactose mutarotase-like"/>
    <property type="match status" value="2"/>
</dbReference>
<dbReference type="Pfam" id="PF07748">
    <property type="entry name" value="Glyco_hydro_38C"/>
    <property type="match status" value="2"/>
</dbReference>
<proteinExistence type="inferred from homology"/>
<keyword evidence="9" id="KW-1015">Disulfide bond</keyword>
<dbReference type="SMART" id="SM00872">
    <property type="entry name" value="Alpha-mann_mid"/>
    <property type="match status" value="2"/>
</dbReference>
<keyword evidence="5" id="KW-0479">Metal-binding</keyword>
<dbReference type="FunFam" id="1.20.1270.50:FF:000002">
    <property type="entry name" value="Alpha-mannosidase"/>
    <property type="match status" value="2"/>
</dbReference>
<accession>A0A182WFK9</accession>
<evidence type="ECO:0000256" key="6">
    <source>
        <dbReference type="ARBA" id="ARBA00022729"/>
    </source>
</evidence>
<dbReference type="Pfam" id="PF01074">
    <property type="entry name" value="Glyco_hydro_38N"/>
    <property type="match status" value="2"/>
</dbReference>
<dbReference type="InterPro" id="IPR015341">
    <property type="entry name" value="Glyco_hydro_38_cen"/>
</dbReference>
<dbReference type="PANTHER" id="PTHR11607:SF3">
    <property type="entry name" value="LYSOSOMAL ALPHA-MANNOSIDASE"/>
    <property type="match status" value="1"/>
</dbReference>
<dbReference type="GO" id="GO:0005764">
    <property type="term" value="C:lysosome"/>
    <property type="evidence" value="ECO:0007669"/>
    <property type="project" value="TreeGrafter"/>
</dbReference>
<dbReference type="EnsemblMetazoa" id="AMIN009156-RA">
    <property type="protein sequence ID" value="AMIN009156-PA"/>
    <property type="gene ID" value="AMIN009156"/>
</dbReference>
<dbReference type="InterPro" id="IPR048534">
    <property type="entry name" value="Man2a1-like_dom"/>
</dbReference>
<dbReference type="FunFam" id="2.70.98.30:FF:000003">
    <property type="entry name" value="Alpha-mannosidase"/>
    <property type="match status" value="2"/>
</dbReference>
<evidence type="ECO:0000256" key="11">
    <source>
        <dbReference type="ARBA" id="ARBA00023295"/>
    </source>
</evidence>
<evidence type="ECO:0000256" key="4">
    <source>
        <dbReference type="ARBA" id="ARBA00012752"/>
    </source>
</evidence>
<dbReference type="FunFam" id="2.60.40.1360:FF:000005">
    <property type="entry name" value="Alpha-mannosidase"/>
    <property type="match status" value="1"/>
</dbReference>
<dbReference type="InterPro" id="IPR011330">
    <property type="entry name" value="Glyco_hydro/deAcase_b/a-brl"/>
</dbReference>
<comment type="catalytic activity">
    <reaction evidence="1">
        <text>Hydrolysis of terminal, non-reducing alpha-D-mannose residues in alpha-D-mannosides.</text>
        <dbReference type="EC" id="3.2.1.24"/>
    </reaction>
</comment>
<dbReference type="Gene3D" id="2.70.98.30">
    <property type="entry name" value="Golgi alpha-mannosidase II, domain 4"/>
    <property type="match status" value="2"/>
</dbReference>
<keyword evidence="14" id="KW-1185">Reference proteome</keyword>
<dbReference type="InterPro" id="IPR028995">
    <property type="entry name" value="Glyco_hydro_57/38_cen_sf"/>
</dbReference>
<evidence type="ECO:0000256" key="1">
    <source>
        <dbReference type="ARBA" id="ARBA00000365"/>
    </source>
</evidence>
<dbReference type="InterPro" id="IPR050843">
    <property type="entry name" value="Glycosyl_Hydrlase_38"/>
</dbReference>
<keyword evidence="10" id="KW-0325">Glycoprotein</keyword>
<evidence type="ECO:0000256" key="2">
    <source>
        <dbReference type="ARBA" id="ARBA00001947"/>
    </source>
</evidence>
<keyword evidence="8" id="KW-0862">Zinc</keyword>
<dbReference type="Pfam" id="PF21260">
    <property type="entry name" value="Laman-like_dom"/>
    <property type="match status" value="1"/>
</dbReference>
<dbReference type="Proteomes" id="UP000075920">
    <property type="component" value="Unassembled WGS sequence"/>
</dbReference>
<name>A0A182WFK9_9DIPT</name>
<dbReference type="GO" id="GO:0006013">
    <property type="term" value="P:mannose metabolic process"/>
    <property type="evidence" value="ECO:0007669"/>
    <property type="project" value="InterPro"/>
</dbReference>
<evidence type="ECO:0000256" key="3">
    <source>
        <dbReference type="ARBA" id="ARBA00009792"/>
    </source>
</evidence>
<dbReference type="Gene3D" id="1.20.1270.50">
    <property type="entry name" value="Glycoside hydrolase family 38, central domain"/>
    <property type="match status" value="4"/>
</dbReference>
<dbReference type="Pfam" id="PF17677">
    <property type="entry name" value="Glyco_hydro38C2"/>
    <property type="match status" value="1"/>
</dbReference>
<evidence type="ECO:0000256" key="8">
    <source>
        <dbReference type="ARBA" id="ARBA00022833"/>
    </source>
</evidence>
<dbReference type="Gene3D" id="2.60.40.1360">
    <property type="match status" value="3"/>
</dbReference>
<dbReference type="FunFam" id="2.60.40.1180:FF:000018">
    <property type="entry name" value="Alpha-mannosidase"/>
    <property type="match status" value="2"/>
</dbReference>
<dbReference type="GO" id="GO:0004559">
    <property type="term" value="F:alpha-mannosidase activity"/>
    <property type="evidence" value="ECO:0007669"/>
    <property type="project" value="UniProtKB-EC"/>
</dbReference>
<feature type="domain" description="Glycoside hydrolase family 38 central" evidence="12">
    <location>
        <begin position="1385"/>
        <end position="1461"/>
    </location>
</feature>
<comment type="cofactor">
    <cofactor evidence="2">
        <name>Zn(2+)</name>
        <dbReference type="ChEBI" id="CHEBI:29105"/>
    </cofactor>
</comment>
<dbReference type="InterPro" id="IPR027291">
    <property type="entry name" value="Glyco_hydro_38_N_sf"/>
</dbReference>
<feature type="domain" description="Glycoside hydrolase family 38 central" evidence="12">
    <location>
        <begin position="421"/>
        <end position="497"/>
    </location>
</feature>
<organism evidence="13 14">
    <name type="scientific">Anopheles minimus</name>
    <dbReference type="NCBI Taxonomy" id="112268"/>
    <lineage>
        <taxon>Eukaryota</taxon>
        <taxon>Metazoa</taxon>
        <taxon>Ecdysozoa</taxon>
        <taxon>Arthropoda</taxon>
        <taxon>Hexapoda</taxon>
        <taxon>Insecta</taxon>
        <taxon>Pterygota</taxon>
        <taxon>Neoptera</taxon>
        <taxon>Endopterygota</taxon>
        <taxon>Diptera</taxon>
        <taxon>Nematocera</taxon>
        <taxon>Culicoidea</taxon>
        <taxon>Culicidae</taxon>
        <taxon>Anophelinae</taxon>
        <taxon>Anopheles</taxon>
    </lineage>
</organism>
<evidence type="ECO:0000256" key="10">
    <source>
        <dbReference type="ARBA" id="ARBA00023180"/>
    </source>
</evidence>
<dbReference type="InterPro" id="IPR013780">
    <property type="entry name" value="Glyco_hydro_b"/>
</dbReference>
<dbReference type="Gene3D" id="2.60.40.1180">
    <property type="entry name" value="Golgi alpha-mannosidase II"/>
    <property type="match status" value="2"/>
</dbReference>
<dbReference type="InterPro" id="IPR011682">
    <property type="entry name" value="Glyco_hydro_38_C"/>
</dbReference>
<reference evidence="13" key="2">
    <citation type="submission" date="2020-05" db="UniProtKB">
        <authorList>
            <consortium name="EnsemblMetazoa"/>
        </authorList>
    </citation>
    <scope>IDENTIFICATION</scope>
    <source>
        <strain evidence="13">MINIMUS1</strain>
    </source>
</reference>
<dbReference type="InterPro" id="IPR037094">
    <property type="entry name" value="Glyco_hydro_38_cen_sf"/>
</dbReference>
<evidence type="ECO:0000313" key="14">
    <source>
        <dbReference type="Proteomes" id="UP000075920"/>
    </source>
</evidence>
<evidence type="ECO:0000256" key="9">
    <source>
        <dbReference type="ARBA" id="ARBA00023157"/>
    </source>
</evidence>
<dbReference type="PANTHER" id="PTHR11607">
    <property type="entry name" value="ALPHA-MANNOSIDASE"/>
    <property type="match status" value="1"/>
</dbReference>
<protein>
    <recommendedName>
        <fullName evidence="4">alpha-mannosidase</fullName>
        <ecNumber evidence="4">3.2.1.24</ecNumber>
    </recommendedName>
</protein>
<keyword evidence="7" id="KW-0378">Hydrolase</keyword>
<dbReference type="InterPro" id="IPR011013">
    <property type="entry name" value="Gal_mutarotase_sf_dom"/>
</dbReference>
<dbReference type="STRING" id="112268.A0A182WFK9"/>
<dbReference type="Gene3D" id="3.20.110.10">
    <property type="entry name" value="Glycoside hydrolase 38, N terminal domain"/>
    <property type="match status" value="2"/>
</dbReference>
<dbReference type="GO" id="GO:0046872">
    <property type="term" value="F:metal ion binding"/>
    <property type="evidence" value="ECO:0007669"/>
    <property type="project" value="UniProtKB-KW"/>
</dbReference>
<comment type="similarity">
    <text evidence="3">Belongs to the glycosyl hydrolase 38 family.</text>
</comment>
<dbReference type="InterPro" id="IPR041147">
    <property type="entry name" value="GH38_C"/>
</dbReference>